<dbReference type="SUPFAM" id="SSF52540">
    <property type="entry name" value="P-loop containing nucleoside triphosphate hydrolases"/>
    <property type="match status" value="3"/>
</dbReference>
<gene>
    <name evidence="7" type="ORF">D9C73_013004</name>
</gene>
<comment type="similarity">
    <text evidence="1">Belongs to the TRAFAC class TrmE-Era-EngA-EngB-Septin-like GTPase superfamily. AIG1/Toc34/Toc159-like paraseptin GTPase family. IAN subfamily.</text>
</comment>
<dbReference type="PANTHER" id="PTHR10903:SF170">
    <property type="entry name" value="GTPASE IMAP FAMILY MEMBER 7"/>
    <property type="match status" value="1"/>
</dbReference>
<evidence type="ECO:0000256" key="3">
    <source>
        <dbReference type="ARBA" id="ARBA00023134"/>
    </source>
</evidence>
<feature type="domain" description="AIG1-type G" evidence="6">
    <location>
        <begin position="198"/>
        <end position="404"/>
    </location>
</feature>
<feature type="compositionally biased region" description="Basic and acidic residues" evidence="5">
    <location>
        <begin position="747"/>
        <end position="791"/>
    </location>
</feature>
<sequence length="1041" mass="120716">MAKSAFATDLRIVVLGKSQNEKKILSNFITGKKDCSQQKMTRQFGHIQRDCRKSPFTVVTTADVFSLSGTRVKHEMLKCVAQCPPGPNVLLLLVKPSDFNEQDRQKLQFVMSLFGQEAFKYLLIIITQNDRECNSSVNQLIQDCRQRHHTINLDEQDFSDRELQELIEKMEYIVSENRGRHLNFTEDTDTVEASECPKPALNLVLCGRHGAWKTSAANSILGERQFGPHADSSECVKKEAEVCGRWVSLVKLPALYGEPQQAAMNKSSECISLCGPDGVNAFIFVLPFDSPSEEDKNELETIQKTFSFRVNDFMMILLTTETNPDSPVVVKFLQENRDIKQLLQSCGGRYVVFNVKDKQQVPEVLDTVEKMRAGGCRAFTRVMLPKPLTRSMSCLNQDKFHRMAQDRESLMGGSSKESVRVVQKKVSVGTTPAKESVRAVQKKVSVGTTPAKESVRAVQKKVSVGTSPAKESVRAVQKKVSVGTTPAKKSNRAVHRTECLRMVLIGKTGCGKSATGNTILGRECFDSKVCQMSVTKLCKKEEGQINGRSVAIVDTPGLFDTTLSSSQVHQELVKCISMLAPGPHVFLLVLQIGRFTPEERQTVEHIKQFFGKKSEDFIVVIFTRGDDLGKQTIESYIEEDTQGLIKQLITECGGRYQVFNNNNQKDRSQVIELLVKIESMVRKNCNGYYTSEVFGKAEAAIQKEEEKIMKEKEADIQREQRDLERKHQEEMREKEKKMAESFSECNQDMRAKLVKEKEEHMKNEQEKRKREREKREEEERSKKRQEEFKQRELEQKLNIVEQKLEDGTEKSSTIERMLLIQSRADMNREREAWEQERREWWEKRNREDEQRREEEQKRLKKLREEYEEEFERCENERKEKARVRREQLEREMEEVQENYKKKMEEIKRKNEEAARKKAEDYNDFVHIYANDVSAEMSKYVKEIDDLKQRQQNQNELMIGQLRRNKVYKKDFDKLKTKQEREMNALLTHSNREQLNKEIGELKKIHEKEINDWIQEHVEKATEDKLRHQLSRLPSVNMPAIQ</sequence>
<dbReference type="InterPro" id="IPR045058">
    <property type="entry name" value="GIMA/IAN/Toc"/>
</dbReference>
<keyword evidence="8" id="KW-1185">Reference proteome</keyword>
<reference evidence="7 8" key="1">
    <citation type="submission" date="2019-01" db="EMBL/GenBank/DDBJ databases">
        <title>Genome Assembly of Collichthys lucidus.</title>
        <authorList>
            <person name="Cai M."/>
            <person name="Xiao S."/>
        </authorList>
    </citation>
    <scope>NUCLEOTIDE SEQUENCE [LARGE SCALE GENOMIC DNA]</scope>
    <source>
        <strain evidence="7">JT15FE1705JMU</strain>
        <tissue evidence="7">Muscle</tissue>
    </source>
</reference>
<dbReference type="GO" id="GO:0005525">
    <property type="term" value="F:GTP binding"/>
    <property type="evidence" value="ECO:0007669"/>
    <property type="project" value="UniProtKB-KW"/>
</dbReference>
<feature type="domain" description="AIG1-type G" evidence="6">
    <location>
        <begin position="497"/>
        <end position="698"/>
    </location>
</feature>
<evidence type="ECO:0000259" key="6">
    <source>
        <dbReference type="PROSITE" id="PS51720"/>
    </source>
</evidence>
<name>A0A4U5UUB1_COLLU</name>
<dbReference type="InterPro" id="IPR027417">
    <property type="entry name" value="P-loop_NTPase"/>
</dbReference>
<proteinExistence type="inferred from homology"/>
<evidence type="ECO:0000256" key="4">
    <source>
        <dbReference type="SAM" id="Coils"/>
    </source>
</evidence>
<evidence type="ECO:0000313" key="7">
    <source>
        <dbReference type="EMBL" id="TKS78170.1"/>
    </source>
</evidence>
<feature type="region of interest" description="Disordered" evidence="5">
    <location>
        <begin position="723"/>
        <end position="791"/>
    </location>
</feature>
<dbReference type="Proteomes" id="UP000298787">
    <property type="component" value="Chromosome 11"/>
</dbReference>
<dbReference type="FunFam" id="3.40.50.300:FF:000366">
    <property type="entry name" value="GTPase, IMAP family member 2"/>
    <property type="match status" value="1"/>
</dbReference>
<evidence type="ECO:0000256" key="2">
    <source>
        <dbReference type="ARBA" id="ARBA00022741"/>
    </source>
</evidence>
<dbReference type="PANTHER" id="PTHR10903">
    <property type="entry name" value="GTPASE, IMAP FAMILY MEMBER-RELATED"/>
    <property type="match status" value="1"/>
</dbReference>
<dbReference type="STRING" id="240159.A0A4U5UUB1"/>
<keyword evidence="3" id="KW-0342">GTP-binding</keyword>
<keyword evidence="2" id="KW-0547">Nucleotide-binding</keyword>
<dbReference type="EMBL" id="CM014088">
    <property type="protein sequence ID" value="TKS78170.1"/>
    <property type="molecule type" value="Genomic_DNA"/>
</dbReference>
<feature type="coiled-coil region" evidence="4">
    <location>
        <begin position="838"/>
        <end position="956"/>
    </location>
</feature>
<evidence type="ECO:0000313" key="8">
    <source>
        <dbReference type="Proteomes" id="UP000298787"/>
    </source>
</evidence>
<dbReference type="Pfam" id="PF04548">
    <property type="entry name" value="AIG1"/>
    <property type="match status" value="3"/>
</dbReference>
<evidence type="ECO:0000256" key="5">
    <source>
        <dbReference type="SAM" id="MobiDB-lite"/>
    </source>
</evidence>
<dbReference type="PROSITE" id="PS51720">
    <property type="entry name" value="G_AIG1"/>
    <property type="match status" value="2"/>
</dbReference>
<keyword evidence="4" id="KW-0175">Coiled coil</keyword>
<feature type="compositionally biased region" description="Basic and acidic residues" evidence="5">
    <location>
        <begin position="723"/>
        <end position="739"/>
    </location>
</feature>
<dbReference type="AlphaFoldDB" id="A0A4U5UUB1"/>
<dbReference type="Gene3D" id="3.40.50.300">
    <property type="entry name" value="P-loop containing nucleotide triphosphate hydrolases"/>
    <property type="match status" value="3"/>
</dbReference>
<dbReference type="InterPro" id="IPR006703">
    <property type="entry name" value="G_AIG1"/>
</dbReference>
<evidence type="ECO:0000256" key="1">
    <source>
        <dbReference type="ARBA" id="ARBA00008535"/>
    </source>
</evidence>
<protein>
    <submittedName>
        <fullName evidence="7">GTPase IMAP family member 4</fullName>
    </submittedName>
</protein>
<organism evidence="7 8">
    <name type="scientific">Collichthys lucidus</name>
    <name type="common">Big head croaker</name>
    <name type="synonym">Sciaena lucida</name>
    <dbReference type="NCBI Taxonomy" id="240159"/>
    <lineage>
        <taxon>Eukaryota</taxon>
        <taxon>Metazoa</taxon>
        <taxon>Chordata</taxon>
        <taxon>Craniata</taxon>
        <taxon>Vertebrata</taxon>
        <taxon>Euteleostomi</taxon>
        <taxon>Actinopterygii</taxon>
        <taxon>Neopterygii</taxon>
        <taxon>Teleostei</taxon>
        <taxon>Neoteleostei</taxon>
        <taxon>Acanthomorphata</taxon>
        <taxon>Eupercaria</taxon>
        <taxon>Sciaenidae</taxon>
        <taxon>Collichthys</taxon>
    </lineage>
</organism>
<accession>A0A4U5UUB1</accession>
<dbReference type="CDD" id="cd01852">
    <property type="entry name" value="AIG1"/>
    <property type="match status" value="1"/>
</dbReference>